<evidence type="ECO:0000313" key="1">
    <source>
        <dbReference type="EMBL" id="QNB46801.1"/>
    </source>
</evidence>
<name>A0A7G6E3Z7_THEFR</name>
<organism evidence="1 2">
    <name type="scientific">Thermanaerosceptrum fracticalcis</name>
    <dbReference type="NCBI Taxonomy" id="1712410"/>
    <lineage>
        <taxon>Bacteria</taxon>
        <taxon>Bacillati</taxon>
        <taxon>Bacillota</taxon>
        <taxon>Clostridia</taxon>
        <taxon>Eubacteriales</taxon>
        <taxon>Peptococcaceae</taxon>
        <taxon>Thermanaerosceptrum</taxon>
    </lineage>
</organism>
<reference evidence="1 2" key="1">
    <citation type="journal article" date="2019" name="Front. Microbiol.">
        <title>Thermoanaerosceptrum fracticalcis gen. nov. sp. nov., a Novel Fumarate-Fermenting Microorganism From a Deep Fractured Carbonate Aquifer of the US Great Basin.</title>
        <authorList>
            <person name="Hamilton-Brehm S.D."/>
            <person name="Stewart L.E."/>
            <person name="Zavarin M."/>
            <person name="Caldwell M."/>
            <person name="Lawson P.A."/>
            <person name="Onstott T.C."/>
            <person name="Grzymski J."/>
            <person name="Neveux I."/>
            <person name="Lollar B.S."/>
            <person name="Russell C.E."/>
            <person name="Moser D.P."/>
        </authorList>
    </citation>
    <scope>NUCLEOTIDE SEQUENCE [LARGE SCALE GENOMIC DNA]</scope>
    <source>
        <strain evidence="1 2">DRI-13</strain>
    </source>
</reference>
<dbReference type="SUPFAM" id="SSF53795">
    <property type="entry name" value="PEP carboxykinase-like"/>
    <property type="match status" value="1"/>
</dbReference>
<dbReference type="Gene3D" id="3.40.50.300">
    <property type="entry name" value="P-loop containing nucleotide triphosphate hydrolases"/>
    <property type="match status" value="1"/>
</dbReference>
<sequence length="106" mass="11862">MKIYTRYPGISAAAGGSIVFPMEIKNHTVDGCGELLVYGISIKESEKRIQAALERVGLREAGYRKEAEYSRGMRQRLGIADFLSSLPLQKLNIFLEYRKAPLLALN</sequence>
<protein>
    <recommendedName>
        <fullName evidence="3">ATP-binding cassette domain-containing protein</fullName>
    </recommendedName>
</protein>
<dbReference type="InterPro" id="IPR027417">
    <property type="entry name" value="P-loop_NTPase"/>
</dbReference>
<evidence type="ECO:0000313" key="2">
    <source>
        <dbReference type="Proteomes" id="UP000515847"/>
    </source>
</evidence>
<evidence type="ECO:0008006" key="3">
    <source>
        <dbReference type="Google" id="ProtNLM"/>
    </source>
</evidence>
<accession>A0A7G6E3Z7</accession>
<dbReference type="EMBL" id="CP045798">
    <property type="protein sequence ID" value="QNB46801.1"/>
    <property type="molecule type" value="Genomic_DNA"/>
</dbReference>
<dbReference type="RefSeq" id="WP_153802000.1">
    <property type="nucleotide sequence ID" value="NZ_CP045798.1"/>
</dbReference>
<dbReference type="Proteomes" id="UP000515847">
    <property type="component" value="Chromosome"/>
</dbReference>
<dbReference type="AlphaFoldDB" id="A0A7G6E3Z7"/>
<proteinExistence type="predicted"/>
<keyword evidence="2" id="KW-1185">Reference proteome</keyword>
<dbReference type="KEGG" id="tfr:BR63_11060"/>
<gene>
    <name evidence="1" type="ORF">BR63_11060</name>
</gene>